<sequence>MSYRTYGIDVKWYKRDQEIRALNTGLQDVWHRLRMVQQRLRDSGFKHWLTGRVASMSAARHKDIDDNGRCVRRGGPCPSCHNTPNQRPGELWFLCECFDLYTLCTRRILSGECVHRVICARLSARECGFPSPGAGPGGGY</sequence>
<proteinExistence type="predicted"/>
<dbReference type="Proteomes" id="UP001283361">
    <property type="component" value="Unassembled WGS sequence"/>
</dbReference>
<evidence type="ECO:0000313" key="2">
    <source>
        <dbReference type="Proteomes" id="UP001283361"/>
    </source>
</evidence>
<gene>
    <name evidence="1" type="ORF">RRG08_052362</name>
</gene>
<organism evidence="1 2">
    <name type="scientific">Elysia crispata</name>
    <name type="common">lettuce slug</name>
    <dbReference type="NCBI Taxonomy" id="231223"/>
    <lineage>
        <taxon>Eukaryota</taxon>
        <taxon>Metazoa</taxon>
        <taxon>Spiralia</taxon>
        <taxon>Lophotrochozoa</taxon>
        <taxon>Mollusca</taxon>
        <taxon>Gastropoda</taxon>
        <taxon>Heterobranchia</taxon>
        <taxon>Euthyneura</taxon>
        <taxon>Panpulmonata</taxon>
        <taxon>Sacoglossa</taxon>
        <taxon>Placobranchoidea</taxon>
        <taxon>Plakobranchidae</taxon>
        <taxon>Elysia</taxon>
    </lineage>
</organism>
<name>A0AAE1DUJ6_9GAST</name>
<comment type="caution">
    <text evidence="1">The sequence shown here is derived from an EMBL/GenBank/DDBJ whole genome shotgun (WGS) entry which is preliminary data.</text>
</comment>
<dbReference type="EMBL" id="JAWDGP010002538">
    <property type="protein sequence ID" value="KAK3782098.1"/>
    <property type="molecule type" value="Genomic_DNA"/>
</dbReference>
<protein>
    <submittedName>
        <fullName evidence="1">Uncharacterized protein</fullName>
    </submittedName>
</protein>
<dbReference type="AlphaFoldDB" id="A0AAE1DUJ6"/>
<evidence type="ECO:0000313" key="1">
    <source>
        <dbReference type="EMBL" id="KAK3782098.1"/>
    </source>
</evidence>
<keyword evidence="2" id="KW-1185">Reference proteome</keyword>
<accession>A0AAE1DUJ6</accession>
<reference evidence="1" key="1">
    <citation type="journal article" date="2023" name="G3 (Bethesda)">
        <title>A reference genome for the long-term kleptoplast-retaining sea slug Elysia crispata morphotype clarki.</title>
        <authorList>
            <person name="Eastman K.E."/>
            <person name="Pendleton A.L."/>
            <person name="Shaikh M.A."/>
            <person name="Suttiyut T."/>
            <person name="Ogas R."/>
            <person name="Tomko P."/>
            <person name="Gavelis G."/>
            <person name="Widhalm J.R."/>
            <person name="Wisecaver J.H."/>
        </authorList>
    </citation>
    <scope>NUCLEOTIDE SEQUENCE</scope>
    <source>
        <strain evidence="1">ECLA1</strain>
    </source>
</reference>